<feature type="compositionally biased region" description="Acidic residues" evidence="1">
    <location>
        <begin position="208"/>
        <end position="224"/>
    </location>
</feature>
<gene>
    <name evidence="2" type="ORF">Q9L58_001506</name>
</gene>
<feature type="region of interest" description="Disordered" evidence="1">
    <location>
        <begin position="203"/>
        <end position="224"/>
    </location>
</feature>
<sequence length="269" mass="29927">MDEEIPEVRSIVKLRLPNPIAGPGSLLNVSAVSGATRADYHSAIVRYSMPDYGRECIVISVWPIRAYSAGVVTASSPAAWMRDQPQPFRDANIPFPCHYDTKDPRPPPSRFGAPIALPQYRDRRPCWILMESQTFDLPFTKAWKCFDPSIRISGADMSRIESYSTVLATISSSVAQVSLTLLPQPSTIETSLFARMFGSAPPIRLGSDGDDDEDDMNGTNLDDDDGDGFDFLRLIAPRSKVCSDVLEQHQRDAAQQRNDIVKKWITKFS</sequence>
<protein>
    <submittedName>
        <fullName evidence="2">Uncharacterized protein</fullName>
    </submittedName>
</protein>
<comment type="caution">
    <text evidence="2">The sequence shown here is derived from an EMBL/GenBank/DDBJ whole genome shotgun (WGS) entry which is preliminary data.</text>
</comment>
<accession>A0ABR3GUS6</accession>
<reference evidence="2 3" key="1">
    <citation type="submission" date="2024-02" db="EMBL/GenBank/DDBJ databases">
        <title>Discinaceae phylogenomics.</title>
        <authorList>
            <person name="Dirks A.C."/>
            <person name="James T.Y."/>
        </authorList>
    </citation>
    <scope>NUCLEOTIDE SEQUENCE [LARGE SCALE GENOMIC DNA]</scope>
    <source>
        <strain evidence="2 3">ACD0624</strain>
    </source>
</reference>
<evidence type="ECO:0000313" key="3">
    <source>
        <dbReference type="Proteomes" id="UP001447188"/>
    </source>
</evidence>
<dbReference type="EMBL" id="JBBBZM010000011">
    <property type="protein sequence ID" value="KAL0639477.1"/>
    <property type="molecule type" value="Genomic_DNA"/>
</dbReference>
<evidence type="ECO:0000256" key="1">
    <source>
        <dbReference type="SAM" id="MobiDB-lite"/>
    </source>
</evidence>
<keyword evidence="3" id="KW-1185">Reference proteome</keyword>
<dbReference type="Proteomes" id="UP001447188">
    <property type="component" value="Unassembled WGS sequence"/>
</dbReference>
<name>A0ABR3GUS6_9PEZI</name>
<organism evidence="2 3">
    <name type="scientific">Discina gigas</name>
    <dbReference type="NCBI Taxonomy" id="1032678"/>
    <lineage>
        <taxon>Eukaryota</taxon>
        <taxon>Fungi</taxon>
        <taxon>Dikarya</taxon>
        <taxon>Ascomycota</taxon>
        <taxon>Pezizomycotina</taxon>
        <taxon>Pezizomycetes</taxon>
        <taxon>Pezizales</taxon>
        <taxon>Discinaceae</taxon>
        <taxon>Discina</taxon>
    </lineage>
</organism>
<evidence type="ECO:0000313" key="2">
    <source>
        <dbReference type="EMBL" id="KAL0639477.1"/>
    </source>
</evidence>
<proteinExistence type="predicted"/>